<evidence type="ECO:0000256" key="1">
    <source>
        <dbReference type="ARBA" id="ARBA00022679"/>
    </source>
</evidence>
<keyword evidence="1" id="KW-0808">Transferase</keyword>
<dbReference type="GO" id="GO:0032259">
    <property type="term" value="P:methylation"/>
    <property type="evidence" value="ECO:0007669"/>
    <property type="project" value="UniProtKB-KW"/>
</dbReference>
<reference evidence="2 3" key="1">
    <citation type="submission" date="2017-01" db="EMBL/GenBank/DDBJ databases">
        <authorList>
            <person name="Varghese N."/>
            <person name="Submissions S."/>
        </authorList>
    </citation>
    <scope>NUCLEOTIDE SEQUENCE [LARGE SCALE GENOMIC DNA]</scope>
    <source>
        <strain evidence="2 3">DSM 2061</strain>
    </source>
</reference>
<dbReference type="PANTHER" id="PTHR43861">
    <property type="entry name" value="TRANS-ACONITATE 2-METHYLTRANSFERASE-RELATED"/>
    <property type="match status" value="1"/>
</dbReference>
<gene>
    <name evidence="2" type="ORF">SAMN05421766_101275</name>
</gene>
<proteinExistence type="predicted"/>
<dbReference type="SUPFAM" id="SSF53335">
    <property type="entry name" value="S-adenosyl-L-methionine-dependent methyltransferases"/>
    <property type="match status" value="1"/>
</dbReference>
<accession>A0ABY1KIB0</accession>
<name>A0ABY1KIB0_9FLAO</name>
<dbReference type="CDD" id="cd02440">
    <property type="entry name" value="AdoMet_MTases"/>
    <property type="match status" value="1"/>
</dbReference>
<dbReference type="GO" id="GO:0008168">
    <property type="term" value="F:methyltransferase activity"/>
    <property type="evidence" value="ECO:0007669"/>
    <property type="project" value="UniProtKB-KW"/>
</dbReference>
<dbReference type="RefSeq" id="WP_076453166.1">
    <property type="nucleotide sequence ID" value="NZ_FTOB01000001.1"/>
</dbReference>
<protein>
    <submittedName>
        <fullName evidence="2">2-polyprenyl-3-methyl-5-hydroxy-6-metoxy-1,4-benzoquinol methylase</fullName>
    </submittedName>
</protein>
<keyword evidence="3" id="KW-1185">Reference proteome</keyword>
<dbReference type="Gene3D" id="3.40.50.150">
    <property type="entry name" value="Vaccinia Virus protein VP39"/>
    <property type="match status" value="1"/>
</dbReference>
<organism evidence="2 3">
    <name type="scientific">Zobellia uliginosa</name>
    <dbReference type="NCBI Taxonomy" id="143224"/>
    <lineage>
        <taxon>Bacteria</taxon>
        <taxon>Pseudomonadati</taxon>
        <taxon>Bacteroidota</taxon>
        <taxon>Flavobacteriia</taxon>
        <taxon>Flavobacteriales</taxon>
        <taxon>Flavobacteriaceae</taxon>
        <taxon>Zobellia</taxon>
    </lineage>
</organism>
<keyword evidence="2" id="KW-0489">Methyltransferase</keyword>
<dbReference type="InterPro" id="IPR029063">
    <property type="entry name" value="SAM-dependent_MTases_sf"/>
</dbReference>
<dbReference type="PANTHER" id="PTHR43861:SF3">
    <property type="entry name" value="PUTATIVE (AFU_ORTHOLOGUE AFUA_2G14390)-RELATED"/>
    <property type="match status" value="1"/>
</dbReference>
<dbReference type="Proteomes" id="UP000185728">
    <property type="component" value="Unassembled WGS sequence"/>
</dbReference>
<evidence type="ECO:0000313" key="3">
    <source>
        <dbReference type="Proteomes" id="UP000185728"/>
    </source>
</evidence>
<dbReference type="EMBL" id="FTOB01000001">
    <property type="protein sequence ID" value="SIS38380.1"/>
    <property type="molecule type" value="Genomic_DNA"/>
</dbReference>
<dbReference type="Pfam" id="PF13489">
    <property type="entry name" value="Methyltransf_23"/>
    <property type="match status" value="1"/>
</dbReference>
<comment type="caution">
    <text evidence="2">The sequence shown here is derived from an EMBL/GenBank/DDBJ whole genome shotgun (WGS) entry which is preliminary data.</text>
</comment>
<evidence type="ECO:0000313" key="2">
    <source>
        <dbReference type="EMBL" id="SIS38380.1"/>
    </source>
</evidence>
<sequence>MKPFLRTKDFSVSGEEFELLLDEDLQMLVTQPQPKDLQKYYESDAYISHTDSRKSTLDKMYHAVKKFSLWNKVNLIGRYAKKNKTLLDVGAGTGDFLLHAQSRGWSVEGVEPSLDARMRSREKKMELVSDLSFVAGNKFQVITLWHVLEHLPGLDNQIKTILSLLETDGVLIVAVPNFKSKDAKFYKEFWAAYDVPRHLWHFSKEAIEGKFASHHMKLIKTKPMWFDSFYVSMLSEKYKTGKQNFLRAFCVGLWSNVLALFNGQASSLIYILKKEA</sequence>